<dbReference type="OrthoDB" id="5984625at2759"/>
<reference evidence="2" key="1">
    <citation type="submission" date="2025-08" db="UniProtKB">
        <authorList>
            <consortium name="RefSeq"/>
        </authorList>
    </citation>
    <scope>IDENTIFICATION</scope>
</reference>
<dbReference type="KEGG" id="gsh:117361976"/>
<dbReference type="InParanoid" id="A0A6P8RGP8"/>
<dbReference type="InterPro" id="IPR043460">
    <property type="entry name" value="MEDAG/TEX26"/>
</dbReference>
<proteinExistence type="predicted"/>
<protein>
    <submittedName>
        <fullName evidence="2">Testis-expressed protein 26 isoform X1</fullName>
    </submittedName>
</protein>
<name>A0A6P8RGP8_GEOSA</name>
<dbReference type="RefSeq" id="XP_033803523.1">
    <property type="nucleotide sequence ID" value="XM_033947632.1"/>
</dbReference>
<dbReference type="FunCoup" id="A0A6P8RGP8">
    <property type="interactions" value="134"/>
</dbReference>
<evidence type="ECO:0000313" key="1">
    <source>
        <dbReference type="Proteomes" id="UP000515159"/>
    </source>
</evidence>
<evidence type="ECO:0000313" key="2">
    <source>
        <dbReference type="RefSeq" id="XP_033803523.1"/>
    </source>
</evidence>
<accession>A0A6P8RGP8</accession>
<dbReference type="GeneID" id="117361976"/>
<sequence>MIVTQFDEDVLRPEFLEQLKYVKEASVSPSKKETCDRLMASLLLTGPVSGRKDWCHRPQTAMAALGVKGNWNLYETTMKRAYSEKSSSTSAVRPKTFRGFVNPYEISGPIGHTTYDDEFCWKPYSKAQPIRSGSSSGTRRHNPHPNNFFKTWKMPRIDKKEDFILPWRKTISIEDARKAIRAQFCSIYQSDYLGLPQGIQIKHAFSVPPDWKTEVPHNMETEFRTNYQIKPQIPVLKSTRKYGYTPIEGCVPTVIPAHVKNQESRIQLTTYQKHYGSDYVDLSMLLYCLKQKEVHNYLMTAPEEERKAAEHLLKILHNFKAKS</sequence>
<dbReference type="CTD" id="122046"/>
<keyword evidence="1" id="KW-1185">Reference proteome</keyword>
<dbReference type="PANTHER" id="PTHR33769:SF1">
    <property type="entry name" value="TESTIS-EXPRESSED PROTEIN 26"/>
    <property type="match status" value="1"/>
</dbReference>
<organism evidence="1 2">
    <name type="scientific">Geotrypetes seraphini</name>
    <name type="common">Gaboon caecilian</name>
    <name type="synonym">Caecilia seraphini</name>
    <dbReference type="NCBI Taxonomy" id="260995"/>
    <lineage>
        <taxon>Eukaryota</taxon>
        <taxon>Metazoa</taxon>
        <taxon>Chordata</taxon>
        <taxon>Craniata</taxon>
        <taxon>Vertebrata</taxon>
        <taxon>Euteleostomi</taxon>
        <taxon>Amphibia</taxon>
        <taxon>Gymnophiona</taxon>
        <taxon>Geotrypetes</taxon>
    </lineage>
</organism>
<dbReference type="AlphaFoldDB" id="A0A6P8RGP8"/>
<gene>
    <name evidence="2" type="primary">TEX26</name>
</gene>
<dbReference type="PANTHER" id="PTHR33769">
    <property type="entry name" value="TESTIS-EXPRESSED PROTEIN 26 ISOFORM X3"/>
    <property type="match status" value="1"/>
</dbReference>
<dbReference type="GO" id="GO:0005737">
    <property type="term" value="C:cytoplasm"/>
    <property type="evidence" value="ECO:0007669"/>
    <property type="project" value="TreeGrafter"/>
</dbReference>
<dbReference type="Proteomes" id="UP000515159">
    <property type="component" value="Chromosome 6"/>
</dbReference>